<feature type="domain" description="HNH nuclease" evidence="1">
    <location>
        <begin position="24"/>
        <end position="72"/>
    </location>
</feature>
<dbReference type="STRING" id="1646377.BS640_15335"/>
<dbReference type="Pfam" id="PF13391">
    <property type="entry name" value="HNH_2"/>
    <property type="match status" value="1"/>
</dbReference>
<dbReference type="RefSeq" id="WP_017493977.1">
    <property type="nucleotide sequence ID" value="NZ_MRWE01000026.1"/>
</dbReference>
<evidence type="ECO:0000313" key="2">
    <source>
        <dbReference type="EMBL" id="ORJ24633.1"/>
    </source>
</evidence>
<protein>
    <recommendedName>
        <fullName evidence="1">HNH nuclease domain-containing protein</fullName>
    </recommendedName>
</protein>
<accession>A0A1X0WD41</accession>
<reference evidence="2 3" key="1">
    <citation type="journal article" date="2017" name="Int. J. Syst. Evol. Microbiol.">
        <title>Rouxiella badensis sp. nov. and Rouxiella silvae sp. nov. isolated from peat bog soil in Germany and emendation of the genus description.</title>
        <authorList>
            <person name="Le Fleche-Mateos A."/>
            <person name="Kugler J.H."/>
            <person name="Hansen S.H."/>
            <person name="Syldatk C."/>
            <person name="Hausmann R."/>
            <person name="Lomprez F."/>
            <person name="Vandenbogaert M."/>
            <person name="Manuguerra J.C."/>
            <person name="Grimont P.A."/>
        </authorList>
    </citation>
    <scope>NUCLEOTIDE SEQUENCE [LARGE SCALE GENOMIC DNA]</scope>
    <source>
        <strain evidence="2 3">DSM 100043</strain>
    </source>
</reference>
<proteinExistence type="predicted"/>
<comment type="caution">
    <text evidence="2">The sequence shown here is derived from an EMBL/GenBank/DDBJ whole genome shotgun (WGS) entry which is preliminary data.</text>
</comment>
<dbReference type="Proteomes" id="UP000192536">
    <property type="component" value="Unassembled WGS sequence"/>
</dbReference>
<gene>
    <name evidence="2" type="ORF">BS640_15335</name>
</gene>
<dbReference type="InterPro" id="IPR003615">
    <property type="entry name" value="HNH_nuc"/>
</dbReference>
<keyword evidence="3" id="KW-1185">Reference proteome</keyword>
<name>A0A1X0WD41_9GAMM</name>
<evidence type="ECO:0000313" key="3">
    <source>
        <dbReference type="Proteomes" id="UP000192536"/>
    </source>
</evidence>
<dbReference type="EMBL" id="MRWE01000026">
    <property type="protein sequence ID" value="ORJ24633.1"/>
    <property type="molecule type" value="Genomic_DNA"/>
</dbReference>
<organism evidence="2 3">
    <name type="scientific">Rouxiella badensis</name>
    <dbReference type="NCBI Taxonomy" id="1646377"/>
    <lineage>
        <taxon>Bacteria</taxon>
        <taxon>Pseudomonadati</taxon>
        <taxon>Pseudomonadota</taxon>
        <taxon>Gammaproteobacteria</taxon>
        <taxon>Enterobacterales</taxon>
        <taxon>Yersiniaceae</taxon>
        <taxon>Rouxiella</taxon>
    </lineage>
</organism>
<evidence type="ECO:0000259" key="1">
    <source>
        <dbReference type="Pfam" id="PF13391"/>
    </source>
</evidence>
<dbReference type="AlphaFoldDB" id="A0A1X0WD41"/>
<sequence length="122" mass="13949">MSTPRFIPEFKEESVRQITEQDHSVADVSELLVASHIVPWSLCESFERIDPYNGLLLSPNLDKLFDKGLISFTDEGKLLLGTSITDEVLNKLGISKHSQISALKPENLPYLSRHRELFEFKY</sequence>